<name>A0A1H5LDK3_9MICC</name>
<dbReference type="EMBL" id="FNTV01000001">
    <property type="protein sequence ID" value="SEE74637.1"/>
    <property type="molecule type" value="Genomic_DNA"/>
</dbReference>
<dbReference type="GO" id="GO:0004622">
    <property type="term" value="F:phosphatidylcholine lysophospholipase activity"/>
    <property type="evidence" value="ECO:0007669"/>
    <property type="project" value="TreeGrafter"/>
</dbReference>
<dbReference type="Gene3D" id="3.40.50.1110">
    <property type="entry name" value="SGNH hydrolase"/>
    <property type="match status" value="1"/>
</dbReference>
<evidence type="ECO:0000259" key="1">
    <source>
        <dbReference type="Pfam" id="PF13472"/>
    </source>
</evidence>
<dbReference type="PANTHER" id="PTHR30383">
    <property type="entry name" value="THIOESTERASE 1/PROTEASE 1/LYSOPHOSPHOLIPASE L1"/>
    <property type="match status" value="1"/>
</dbReference>
<dbReference type="SUPFAM" id="SSF52266">
    <property type="entry name" value="SGNH hydrolase"/>
    <property type="match status" value="1"/>
</dbReference>
<dbReference type="AlphaFoldDB" id="A0A1H5LDK3"/>
<accession>A0A1H5LDK3</accession>
<dbReference type="Pfam" id="PF13472">
    <property type="entry name" value="Lipase_GDSL_2"/>
    <property type="match status" value="1"/>
</dbReference>
<evidence type="ECO:0000313" key="3">
    <source>
        <dbReference type="Proteomes" id="UP000182725"/>
    </source>
</evidence>
<proteinExistence type="predicted"/>
<protein>
    <submittedName>
        <fullName evidence="2">Lysophospholipase L1</fullName>
    </submittedName>
</protein>
<sequence>MWTSRRDQVSYLPETALPIVRREDPRGLGDGYVQVIAAQLASQGSTVANVGIGGDRVVDLQARWAVDVLGNDAETLSILVGINDTWRRFDNNDPTSAEDFEAGYRELLTQATPHFRRIVLVQPFLLPVTEGQLDWADDLQAKQEAVARLATDFDAILVPAHDKLNALAGSLGGNAALADDGVHPTELGHAQLAAIWLEAVNA</sequence>
<dbReference type="Proteomes" id="UP000182725">
    <property type="component" value="Unassembled WGS sequence"/>
</dbReference>
<organism evidence="2 3">
    <name type="scientific">Arthrobacter alpinus</name>
    <dbReference type="NCBI Taxonomy" id="656366"/>
    <lineage>
        <taxon>Bacteria</taxon>
        <taxon>Bacillati</taxon>
        <taxon>Actinomycetota</taxon>
        <taxon>Actinomycetes</taxon>
        <taxon>Micrococcales</taxon>
        <taxon>Micrococcaceae</taxon>
        <taxon>Arthrobacter</taxon>
    </lineage>
</organism>
<dbReference type="InterPro" id="IPR051532">
    <property type="entry name" value="Ester_Hydrolysis_Enzymes"/>
</dbReference>
<dbReference type="InterPro" id="IPR013830">
    <property type="entry name" value="SGNH_hydro"/>
</dbReference>
<gene>
    <name evidence="2" type="ORF">SAMN04489740_2398</name>
</gene>
<dbReference type="InterPro" id="IPR036514">
    <property type="entry name" value="SGNH_hydro_sf"/>
</dbReference>
<feature type="domain" description="SGNH hydrolase-type esterase" evidence="1">
    <location>
        <begin position="28"/>
        <end position="190"/>
    </location>
</feature>
<reference evidence="2 3" key="1">
    <citation type="submission" date="2016-10" db="EMBL/GenBank/DDBJ databases">
        <authorList>
            <person name="de Groot N.N."/>
        </authorList>
    </citation>
    <scope>NUCLEOTIDE SEQUENCE [LARGE SCALE GENOMIC DNA]</scope>
    <source>
        <strain evidence="2 3">DSM 22274</strain>
    </source>
</reference>
<evidence type="ECO:0000313" key="2">
    <source>
        <dbReference type="EMBL" id="SEE74637.1"/>
    </source>
</evidence>
<dbReference type="PANTHER" id="PTHR30383:SF5">
    <property type="entry name" value="SGNH HYDROLASE-TYPE ESTERASE DOMAIN-CONTAINING PROTEIN"/>
    <property type="match status" value="1"/>
</dbReference>